<name>W9RLI1_9ROSA</name>
<comment type="similarity">
    <text evidence="9">Belongs to the U2 small nuclear ribonucleoprotein A family.</text>
</comment>
<dbReference type="STRING" id="981085.W9RLI1"/>
<dbReference type="eggNOG" id="KOG4568">
    <property type="taxonomic scope" value="Eukaryota"/>
</dbReference>
<dbReference type="InterPro" id="IPR001611">
    <property type="entry name" value="Leu-rich_rpt"/>
</dbReference>
<evidence type="ECO:0000256" key="8">
    <source>
        <dbReference type="ARBA" id="ARBA00023242"/>
    </source>
</evidence>
<evidence type="ECO:0000256" key="1">
    <source>
        <dbReference type="ARBA" id="ARBA00004123"/>
    </source>
</evidence>
<reference evidence="14" key="1">
    <citation type="submission" date="2013-01" db="EMBL/GenBank/DDBJ databases">
        <title>Draft Genome Sequence of a Mulberry Tree, Morus notabilis C.K. Schneid.</title>
        <authorList>
            <person name="He N."/>
            <person name="Zhao S."/>
        </authorList>
    </citation>
    <scope>NUCLEOTIDE SEQUENCE</scope>
</reference>
<dbReference type="FunFam" id="3.80.10.10:FF:000752">
    <property type="entry name" value="Tubulin-folding cofactor E"/>
    <property type="match status" value="1"/>
</dbReference>
<evidence type="ECO:0000259" key="12">
    <source>
        <dbReference type="PROSITE" id="PS50245"/>
    </source>
</evidence>
<gene>
    <name evidence="13" type="ORF">L484_005214</name>
</gene>
<protein>
    <submittedName>
        <fullName evidence="13">Tubulin-specific chaperone E</fullName>
    </submittedName>
</protein>
<dbReference type="InterPro" id="IPR036859">
    <property type="entry name" value="CAP-Gly_dom_sf"/>
</dbReference>
<evidence type="ECO:0000256" key="10">
    <source>
        <dbReference type="ARBA" id="ARBA00026055"/>
    </source>
</evidence>
<dbReference type="PANTHER" id="PTHR10552">
    <property type="entry name" value="U2 SMALL NUCLEAR RIBONUCLEOPROTEIN A"/>
    <property type="match status" value="1"/>
</dbReference>
<dbReference type="eggNOG" id="KOG2982">
    <property type="taxonomic scope" value="Eukaryota"/>
</dbReference>
<evidence type="ECO:0000313" key="14">
    <source>
        <dbReference type="Proteomes" id="UP000030645"/>
    </source>
</evidence>
<feature type="domain" description="CAP-Gly" evidence="12">
    <location>
        <begin position="28"/>
        <end position="71"/>
    </location>
</feature>
<comment type="subunit">
    <text evidence="10">Supercomplex made of cofactors A to E. Cofactors A and D function by capturing and stabilizing tubulin in a quasi-native conformation. Cofactor E binds to the cofactor D-tubulin complex; interaction with cofactor C then causes the release of tubulin polypeptides that are committed to the native state.</text>
</comment>
<keyword evidence="14" id="KW-1185">Reference proteome</keyword>
<dbReference type="GO" id="GO:0005634">
    <property type="term" value="C:nucleus"/>
    <property type="evidence" value="ECO:0007669"/>
    <property type="project" value="UniProtKB-SubCell"/>
</dbReference>
<dbReference type="Gene3D" id="3.80.10.10">
    <property type="entry name" value="Ribonuclease Inhibitor"/>
    <property type="match status" value="2"/>
</dbReference>
<proteinExistence type="inferred from homology"/>
<evidence type="ECO:0000256" key="6">
    <source>
        <dbReference type="ARBA" id="ARBA00022737"/>
    </source>
</evidence>
<dbReference type="PANTHER" id="PTHR10552:SF6">
    <property type="entry name" value="U2 SMALL NUCLEAR RIBONUCLEOPROTEIN A"/>
    <property type="match status" value="1"/>
</dbReference>
<dbReference type="Gene3D" id="2.30.30.190">
    <property type="entry name" value="CAP Gly-rich-like domain"/>
    <property type="match status" value="1"/>
</dbReference>
<feature type="region of interest" description="Disordered" evidence="11">
    <location>
        <begin position="520"/>
        <end position="562"/>
    </location>
</feature>
<dbReference type="Proteomes" id="UP000030645">
    <property type="component" value="Unassembled WGS sequence"/>
</dbReference>
<dbReference type="GO" id="GO:0005737">
    <property type="term" value="C:cytoplasm"/>
    <property type="evidence" value="ECO:0007669"/>
    <property type="project" value="UniProtKB-SubCell"/>
</dbReference>
<organism evidence="13 14">
    <name type="scientific">Morus notabilis</name>
    <dbReference type="NCBI Taxonomy" id="981085"/>
    <lineage>
        <taxon>Eukaryota</taxon>
        <taxon>Viridiplantae</taxon>
        <taxon>Streptophyta</taxon>
        <taxon>Embryophyta</taxon>
        <taxon>Tracheophyta</taxon>
        <taxon>Spermatophyta</taxon>
        <taxon>Magnoliopsida</taxon>
        <taxon>eudicotyledons</taxon>
        <taxon>Gunneridae</taxon>
        <taxon>Pentapetalae</taxon>
        <taxon>rosids</taxon>
        <taxon>fabids</taxon>
        <taxon>Rosales</taxon>
        <taxon>Moraceae</taxon>
        <taxon>Moreae</taxon>
        <taxon>Morus</taxon>
    </lineage>
</organism>
<evidence type="ECO:0000256" key="5">
    <source>
        <dbReference type="ARBA" id="ARBA00022614"/>
    </source>
</evidence>
<dbReference type="SUPFAM" id="SSF74924">
    <property type="entry name" value="Cap-Gly domain"/>
    <property type="match status" value="1"/>
</dbReference>
<dbReference type="InterPro" id="IPR000938">
    <property type="entry name" value="CAP-Gly_domain"/>
</dbReference>
<dbReference type="Pfam" id="PF01302">
    <property type="entry name" value="CAP_GLY"/>
    <property type="match status" value="1"/>
</dbReference>
<accession>W9RLI1</accession>
<keyword evidence="5" id="KW-0433">Leucine-rich repeat</keyword>
<dbReference type="InterPro" id="IPR032675">
    <property type="entry name" value="LRR_dom_sf"/>
</dbReference>
<dbReference type="InterPro" id="IPR044640">
    <property type="entry name" value="RU2A"/>
</dbReference>
<dbReference type="GO" id="GO:0000398">
    <property type="term" value="P:mRNA splicing, via spliceosome"/>
    <property type="evidence" value="ECO:0007669"/>
    <property type="project" value="InterPro"/>
</dbReference>
<dbReference type="PROSITE" id="PS00845">
    <property type="entry name" value="CAP_GLY_1"/>
    <property type="match status" value="1"/>
</dbReference>
<evidence type="ECO:0000256" key="11">
    <source>
        <dbReference type="SAM" id="MobiDB-lite"/>
    </source>
</evidence>
<feature type="compositionally biased region" description="Basic and acidic residues" evidence="11">
    <location>
        <begin position="543"/>
        <end position="558"/>
    </location>
</feature>
<keyword evidence="6" id="KW-0677">Repeat</keyword>
<dbReference type="EMBL" id="KE344363">
    <property type="protein sequence ID" value="EXB58480.1"/>
    <property type="molecule type" value="Genomic_DNA"/>
</dbReference>
<keyword evidence="7" id="KW-0143">Chaperone</keyword>
<evidence type="ECO:0000313" key="13">
    <source>
        <dbReference type="EMBL" id="EXB58480.1"/>
    </source>
</evidence>
<evidence type="ECO:0000256" key="9">
    <source>
        <dbReference type="ARBA" id="ARBA00024196"/>
    </source>
</evidence>
<evidence type="ECO:0000256" key="2">
    <source>
        <dbReference type="ARBA" id="ARBA00004496"/>
    </source>
</evidence>
<evidence type="ECO:0000256" key="4">
    <source>
        <dbReference type="ARBA" id="ARBA00022490"/>
    </source>
</evidence>
<evidence type="ECO:0000256" key="3">
    <source>
        <dbReference type="ARBA" id="ARBA00006286"/>
    </source>
</evidence>
<comment type="similarity">
    <text evidence="3">Belongs to the TBCE family.</text>
</comment>
<dbReference type="SUPFAM" id="SSF52058">
    <property type="entry name" value="L domain-like"/>
    <property type="match status" value="1"/>
</dbReference>
<evidence type="ECO:0000256" key="7">
    <source>
        <dbReference type="ARBA" id="ARBA00023186"/>
    </source>
</evidence>
<dbReference type="FunFam" id="2.30.30.190:FF:000016">
    <property type="entry name" value="Tubulin-folding cofactor E"/>
    <property type="match status" value="1"/>
</dbReference>
<comment type="subcellular location">
    <subcellularLocation>
        <location evidence="2">Cytoplasm</location>
    </subcellularLocation>
    <subcellularLocation>
        <location evidence="1">Nucleus</location>
    </subcellularLocation>
</comment>
<dbReference type="AlphaFoldDB" id="W9RLI1"/>
<sequence>MAESEFKLGQRVHSAGDPRRIGTVAYVGPVQGYSGVWIGVDWDNGDGKHDGSINGVRYFHAKSERSSSFVRAHNLSSGISLLEALRLRYQGDTTKEEEDEMYVLSASNKRVSVELVGKDKIQDKLSRFEELTGASLSFLGVSSPGSSPCDIGTVLPNLKELDLTGNLLSDWKDVGTICKELPNLAALNISYNLLAQDIFGLPQLKSIRILVLNYTGVNWAKVEVLKYSLPAIEELHLMGNNISTIDLPSFLDIFYNVALAFSLEQLHLNKNILNRIFYPDNDMIGELSIASELHEKSDEPFQNMRCLLLGSNNLQDPASIDALNSFPKLVDIRLSDNPILNIPRFVLIARLEKVEILNGSEVSIRERKESEIRYVRLVMSKLQGNLEDIRQLHPRFAELKKIHGIDDEKPSTGVAGPQKMASGLLSITLKCVGASIGERSPLTKKLPATTTLKILCESFFKLKSIKLKLFLQEEKIAAPNFSNFTALPELRDEAFFEDEMMPPNPTPTEPENAPVDNASVHNEEAGERCRGKRPRTSPAWQHFTEEPRPNPKTGEMEIHTGSPLPIMLDDEMASLMDVGVGNDSTILVDEES</sequence>
<dbReference type="PROSITE" id="PS51450">
    <property type="entry name" value="LRR"/>
    <property type="match status" value="1"/>
</dbReference>
<dbReference type="PROSITE" id="PS50245">
    <property type="entry name" value="CAP_GLY_2"/>
    <property type="match status" value="1"/>
</dbReference>
<dbReference type="GO" id="GO:0030620">
    <property type="term" value="F:U2 snRNA binding"/>
    <property type="evidence" value="ECO:0007669"/>
    <property type="project" value="InterPro"/>
</dbReference>
<keyword evidence="4" id="KW-0963">Cytoplasm</keyword>
<dbReference type="SMART" id="SM01052">
    <property type="entry name" value="CAP_GLY"/>
    <property type="match status" value="1"/>
</dbReference>
<keyword evidence="8" id="KW-0539">Nucleus</keyword>